<comment type="similarity">
    <text evidence="1">Belongs to the site-specific recombinase resolvase family.</text>
</comment>
<dbReference type="InterPro" id="IPR006119">
    <property type="entry name" value="Resolv_N"/>
</dbReference>
<dbReference type="SUPFAM" id="SSF53041">
    <property type="entry name" value="Resolvase-like"/>
    <property type="match status" value="1"/>
</dbReference>
<name>A0ABX4FVZ9_9GAMM</name>
<evidence type="ECO:0000313" key="7">
    <source>
        <dbReference type="EMBL" id="OZS43038.1"/>
    </source>
</evidence>
<dbReference type="SMART" id="SM00857">
    <property type="entry name" value="Resolvase"/>
    <property type="match status" value="1"/>
</dbReference>
<evidence type="ECO:0000256" key="1">
    <source>
        <dbReference type="ARBA" id="ARBA00009913"/>
    </source>
</evidence>
<evidence type="ECO:0000256" key="3">
    <source>
        <dbReference type="ARBA" id="ARBA00023125"/>
    </source>
</evidence>
<reference evidence="7 8" key="1">
    <citation type="journal article" date="2016" name="Antonie Van Leeuwenhoek">
        <title>Photobacterium sanguinicancri sp. nov. isolated from marine animals.</title>
        <authorList>
            <person name="Gomez-Gil B."/>
            <person name="Roque A."/>
            <person name="Rotllant G."/>
            <person name="Romalde J.L."/>
            <person name="Doce A."/>
            <person name="Eggermont M."/>
            <person name="Defoirdt T."/>
        </authorList>
    </citation>
    <scope>NUCLEOTIDE SEQUENCE [LARGE SCALE GENOMIC DNA]</scope>
    <source>
        <strain evidence="7 8">CAIM 1827</strain>
    </source>
</reference>
<dbReference type="PANTHER" id="PTHR30461">
    <property type="entry name" value="DNA-INVERTASE FROM LAMBDOID PROPHAGE"/>
    <property type="match status" value="1"/>
</dbReference>
<proteinExistence type="inferred from homology"/>
<dbReference type="PROSITE" id="PS00397">
    <property type="entry name" value="RECOMBINASES_1"/>
    <property type="match status" value="1"/>
</dbReference>
<dbReference type="EMBL" id="NOIF01000106">
    <property type="protein sequence ID" value="OZS43038.1"/>
    <property type="molecule type" value="Genomic_DNA"/>
</dbReference>
<keyword evidence="4" id="KW-0233">DNA recombination</keyword>
<dbReference type="PANTHER" id="PTHR30461:SF26">
    <property type="entry name" value="RESOLVASE HOMOLOG YNEB"/>
    <property type="match status" value="1"/>
</dbReference>
<keyword evidence="3" id="KW-0238">DNA-binding</keyword>
<evidence type="ECO:0000256" key="5">
    <source>
        <dbReference type="PROSITE-ProRule" id="PRU10137"/>
    </source>
</evidence>
<evidence type="ECO:0000313" key="8">
    <source>
        <dbReference type="Proteomes" id="UP000215999"/>
    </source>
</evidence>
<comment type="caution">
    <text evidence="7">The sequence shown here is derived from an EMBL/GenBank/DDBJ whole genome shotgun (WGS) entry which is preliminary data.</text>
</comment>
<dbReference type="RefSeq" id="WP_094957716.1">
    <property type="nucleotide sequence ID" value="NZ_NOIF01000106.1"/>
</dbReference>
<sequence length="195" mass="22015">MASQKIGYIRVSSSDQNPERQLADIDLDKVFTERRSGKSRGDRPVLQECLEYIREADELHIHSIDRLARNIIDLQGLVDEVTEKGASIHFHTENLKFDGSDDPFSELSLHLLGAFASFERKLINIRQREGMDAAKRAGKHVGRPPTMTPKMRQIVCERASQGDLQMAIAKDLNISRQSVYRVLKESKDALKAGKS</sequence>
<dbReference type="Gene3D" id="3.40.50.1390">
    <property type="entry name" value="Resolvase, N-terminal catalytic domain"/>
    <property type="match status" value="1"/>
</dbReference>
<feature type="active site" description="O-(5'-phospho-DNA)-serine intermediate" evidence="5">
    <location>
        <position position="12"/>
    </location>
</feature>
<dbReference type="Pfam" id="PF02796">
    <property type="entry name" value="HTH_7"/>
    <property type="match status" value="1"/>
</dbReference>
<dbReference type="PROSITE" id="PS51736">
    <property type="entry name" value="RECOMBINASES_3"/>
    <property type="match status" value="1"/>
</dbReference>
<dbReference type="CDD" id="cd03768">
    <property type="entry name" value="SR_ResInv"/>
    <property type="match status" value="1"/>
</dbReference>
<organism evidence="7 8">
    <name type="scientific">Photobacterium sanguinicancri</name>
    <dbReference type="NCBI Taxonomy" id="875932"/>
    <lineage>
        <taxon>Bacteria</taxon>
        <taxon>Pseudomonadati</taxon>
        <taxon>Pseudomonadota</taxon>
        <taxon>Gammaproteobacteria</taxon>
        <taxon>Vibrionales</taxon>
        <taxon>Vibrionaceae</taxon>
        <taxon>Photobacterium</taxon>
    </lineage>
</organism>
<evidence type="ECO:0000256" key="4">
    <source>
        <dbReference type="ARBA" id="ARBA00023172"/>
    </source>
</evidence>
<dbReference type="InterPro" id="IPR006118">
    <property type="entry name" value="Recombinase_CS"/>
</dbReference>
<accession>A0ABX4FVZ9</accession>
<keyword evidence="8" id="KW-1185">Reference proteome</keyword>
<dbReference type="InterPro" id="IPR050639">
    <property type="entry name" value="SSR_resolvase"/>
</dbReference>
<evidence type="ECO:0000256" key="2">
    <source>
        <dbReference type="ARBA" id="ARBA00022908"/>
    </source>
</evidence>
<dbReference type="InterPro" id="IPR006120">
    <property type="entry name" value="Resolvase_HTH_dom"/>
</dbReference>
<feature type="domain" description="Resolvase/invertase-type recombinase catalytic" evidence="6">
    <location>
        <begin position="4"/>
        <end position="138"/>
    </location>
</feature>
<evidence type="ECO:0000259" key="6">
    <source>
        <dbReference type="PROSITE" id="PS51736"/>
    </source>
</evidence>
<dbReference type="InterPro" id="IPR036162">
    <property type="entry name" value="Resolvase-like_N_sf"/>
</dbReference>
<dbReference type="CDD" id="cd00569">
    <property type="entry name" value="HTH_Hin_like"/>
    <property type="match status" value="1"/>
</dbReference>
<gene>
    <name evidence="7" type="ORF">ASV53_15380</name>
</gene>
<keyword evidence="2" id="KW-0229">DNA integration</keyword>
<dbReference type="Proteomes" id="UP000215999">
    <property type="component" value="Unassembled WGS sequence"/>
</dbReference>
<dbReference type="Pfam" id="PF00239">
    <property type="entry name" value="Resolvase"/>
    <property type="match status" value="1"/>
</dbReference>
<protein>
    <submittedName>
        <fullName evidence="7">Transposase</fullName>
    </submittedName>
</protein>